<organism evidence="2 3">
    <name type="scientific">Pyxidicoccus parkwayensis</name>
    <dbReference type="NCBI Taxonomy" id="2813578"/>
    <lineage>
        <taxon>Bacteria</taxon>
        <taxon>Pseudomonadati</taxon>
        <taxon>Myxococcota</taxon>
        <taxon>Myxococcia</taxon>
        <taxon>Myxococcales</taxon>
        <taxon>Cystobacterineae</taxon>
        <taxon>Myxococcaceae</taxon>
        <taxon>Pyxidicoccus</taxon>
    </lineage>
</organism>
<evidence type="ECO:0008006" key="4">
    <source>
        <dbReference type="Google" id="ProtNLM"/>
    </source>
</evidence>
<feature type="repeat" description="TPR" evidence="1">
    <location>
        <begin position="26"/>
        <end position="59"/>
    </location>
</feature>
<name>A0ABX7NSS4_9BACT</name>
<evidence type="ECO:0000313" key="2">
    <source>
        <dbReference type="EMBL" id="QSQ19208.1"/>
    </source>
</evidence>
<proteinExistence type="predicted"/>
<evidence type="ECO:0000313" key="3">
    <source>
        <dbReference type="Proteomes" id="UP000662747"/>
    </source>
</evidence>
<keyword evidence="3" id="KW-1185">Reference proteome</keyword>
<dbReference type="InterPro" id="IPR011990">
    <property type="entry name" value="TPR-like_helical_dom_sf"/>
</dbReference>
<dbReference type="EMBL" id="CP071090">
    <property type="protein sequence ID" value="QSQ19208.1"/>
    <property type="molecule type" value="Genomic_DNA"/>
</dbReference>
<dbReference type="PROSITE" id="PS50005">
    <property type="entry name" value="TPR"/>
    <property type="match status" value="1"/>
</dbReference>
<dbReference type="Proteomes" id="UP000662747">
    <property type="component" value="Chromosome"/>
</dbReference>
<gene>
    <name evidence="2" type="ORF">JY651_28125</name>
</gene>
<dbReference type="InterPro" id="IPR019734">
    <property type="entry name" value="TPR_rpt"/>
</dbReference>
<evidence type="ECO:0000256" key="1">
    <source>
        <dbReference type="PROSITE-ProRule" id="PRU00339"/>
    </source>
</evidence>
<dbReference type="SMART" id="SM00028">
    <property type="entry name" value="TPR"/>
    <property type="match status" value="2"/>
</dbReference>
<reference evidence="2 3" key="1">
    <citation type="submission" date="2021-02" db="EMBL/GenBank/DDBJ databases">
        <title>De Novo genome assembly of isolated myxobacteria.</title>
        <authorList>
            <person name="Stevens D.C."/>
        </authorList>
    </citation>
    <scope>NUCLEOTIDE SEQUENCE [LARGE SCALE GENOMIC DNA]</scope>
    <source>
        <strain evidence="3">SCPEA02</strain>
    </source>
</reference>
<accession>A0ABX7NSS4</accession>
<dbReference type="RefSeq" id="WP_206720796.1">
    <property type="nucleotide sequence ID" value="NZ_CP071090.1"/>
</dbReference>
<protein>
    <recommendedName>
        <fullName evidence="4">Tetratricopeptide repeat protein</fullName>
    </recommendedName>
</protein>
<keyword evidence="1" id="KW-0802">TPR repeat</keyword>
<dbReference type="Gene3D" id="1.25.40.10">
    <property type="entry name" value="Tetratricopeptide repeat domain"/>
    <property type="match status" value="1"/>
</dbReference>
<dbReference type="SUPFAM" id="SSF48452">
    <property type="entry name" value="TPR-like"/>
    <property type="match status" value="1"/>
</dbReference>
<sequence length="287" mass="30753">MSWVLTLSLLAATPVQGTPVKKADNAEALRTRATQLYRAKKYEEACALFAHVVKLAPERGAAFADLGLCLQKLDKPEAAHGAFIKALQLSDADPATRANVYFNLASFEDVTPPQVRLEQTPTPRGYALSVSARVPCAQLPSSEPSCRTELGACVEQWSSATNPGPYADFKHLTASGFNLRIFGGEKPAGTVEKKTGFCDNAPAVGSVTSPPAHQCIFWSSDLEGGEGCQTNDAPCMAELDALLKDEGHCKLVYVNPCKGRVAVACEGRRFKVKKTWVGEVSVVPAKK</sequence>